<evidence type="ECO:0000313" key="6">
    <source>
        <dbReference type="Proteomes" id="UP000317496"/>
    </source>
</evidence>
<accession>A0A516GZR3</accession>
<dbReference type="PIRSF" id="PIRSF039026">
    <property type="entry name" value="SiaP"/>
    <property type="match status" value="1"/>
</dbReference>
<evidence type="ECO:0000256" key="2">
    <source>
        <dbReference type="PIRSR" id="PIRSR039026-1"/>
    </source>
</evidence>
<organism evidence="5 6">
    <name type="scientific">Ferrovibrio terrae</name>
    <dbReference type="NCBI Taxonomy" id="2594003"/>
    <lineage>
        <taxon>Bacteria</taxon>
        <taxon>Pseudomonadati</taxon>
        <taxon>Pseudomonadota</taxon>
        <taxon>Alphaproteobacteria</taxon>
        <taxon>Rhodospirillales</taxon>
        <taxon>Rhodospirillaceae</taxon>
        <taxon>Ferrovibrio</taxon>
    </lineage>
</organism>
<sequence length="351" mass="38160">MRQLILKAAAVAALGLGLAAPQPVLAQAKSFDLQSVFGLQVPSIGPSPVKWAERVALMTNNEVKIKVHGAGEFVPPFEVFGAVSNGSIPMGFDWVGYWAGKIPVANLVGSMPFGPNPELFLGWMFQGGGLEIIQKAYDPHNVKIIPCHLVVPEAGGWFNKEIKSVDDLKGLNMRIAGLGAKAMAKLGANVQLVPAGEIFVSLERGRIEAAEFSAPQLDLGLGLQKIAKHYYFPGWHQPASWDTIIVNMNVWKALPEKHQKAMIEACYANITFNTFDQINAQIDAIEKIEAAGVKIQRFPDAVLAALQKASTEVMEEEAKNDALFAEAYKSLTAYTKRVGRWGDLQALPRSK</sequence>
<feature type="binding site" evidence="3">
    <location>
        <position position="211"/>
    </location>
    <ligand>
        <name>substrate</name>
    </ligand>
</feature>
<dbReference type="GO" id="GO:0046872">
    <property type="term" value="F:metal ion binding"/>
    <property type="evidence" value="ECO:0007669"/>
    <property type="project" value="UniProtKB-KW"/>
</dbReference>
<name>A0A516GZR3_9PROT</name>
<dbReference type="InterPro" id="IPR038404">
    <property type="entry name" value="TRAP_DctP_sf"/>
</dbReference>
<dbReference type="PANTHER" id="PTHR33376">
    <property type="match status" value="1"/>
</dbReference>
<dbReference type="EMBL" id="CP041636">
    <property type="protein sequence ID" value="QDO96985.1"/>
    <property type="molecule type" value="Genomic_DNA"/>
</dbReference>
<dbReference type="Gene3D" id="3.40.190.170">
    <property type="entry name" value="Bacterial extracellular solute-binding protein, family 7"/>
    <property type="match status" value="1"/>
</dbReference>
<dbReference type="OrthoDB" id="9780733at2"/>
<feature type="binding site" evidence="2">
    <location>
        <position position="153"/>
    </location>
    <ligand>
        <name>substrate</name>
    </ligand>
</feature>
<feature type="binding site" evidence="2">
    <location>
        <position position="174"/>
    </location>
    <ligand>
        <name>substrate</name>
    </ligand>
</feature>
<proteinExistence type="predicted"/>
<protein>
    <submittedName>
        <fullName evidence="5">TRAP transporter substrate-binding protein</fullName>
    </submittedName>
</protein>
<dbReference type="Pfam" id="PF03480">
    <property type="entry name" value="DctP"/>
    <property type="match status" value="1"/>
</dbReference>
<feature type="binding site" evidence="3">
    <location>
        <position position="212"/>
    </location>
    <ligand>
        <name>Na(+)</name>
        <dbReference type="ChEBI" id="CHEBI:29101"/>
    </ligand>
</feature>
<evidence type="ECO:0000256" key="3">
    <source>
        <dbReference type="PIRSR" id="PIRSR039026-2"/>
    </source>
</evidence>
<reference evidence="5 6" key="1">
    <citation type="submission" date="2019-07" db="EMBL/GenBank/DDBJ databases">
        <title>Genome sequencing for Ferrovibrio sp. K5.</title>
        <authorList>
            <person name="Park S.-J."/>
        </authorList>
    </citation>
    <scope>NUCLEOTIDE SEQUENCE [LARGE SCALE GENOMIC DNA]</scope>
    <source>
        <strain evidence="5 6">K5</strain>
    </source>
</reference>
<dbReference type="CDD" id="cd13604">
    <property type="entry name" value="PBP2_TRAP_ketoacid_lactate_like"/>
    <property type="match status" value="1"/>
</dbReference>
<dbReference type="RefSeq" id="WP_144067966.1">
    <property type="nucleotide sequence ID" value="NZ_CP041636.1"/>
</dbReference>
<keyword evidence="1 4" id="KW-0732">Signal</keyword>
<dbReference type="Gene3D" id="3.40.190.10">
    <property type="entry name" value="Periplasmic binding protein-like II"/>
    <property type="match status" value="1"/>
</dbReference>
<dbReference type="InterPro" id="IPR018389">
    <property type="entry name" value="DctP_fam"/>
</dbReference>
<dbReference type="Proteomes" id="UP000317496">
    <property type="component" value="Chromosome"/>
</dbReference>
<keyword evidence="3" id="KW-0479">Metal-binding</keyword>
<gene>
    <name evidence="5" type="ORF">FNB15_06730</name>
</gene>
<evidence type="ECO:0000256" key="1">
    <source>
        <dbReference type="ARBA" id="ARBA00022729"/>
    </source>
</evidence>
<dbReference type="GO" id="GO:0055085">
    <property type="term" value="P:transmembrane transport"/>
    <property type="evidence" value="ECO:0007669"/>
    <property type="project" value="InterPro"/>
</dbReference>
<feature type="binding site" evidence="3">
    <location>
        <position position="237"/>
    </location>
    <ligand>
        <name>substrate</name>
    </ligand>
</feature>
<dbReference type="AlphaFoldDB" id="A0A516GZR3"/>
<evidence type="ECO:0000313" key="5">
    <source>
        <dbReference type="EMBL" id="QDO96985.1"/>
    </source>
</evidence>
<evidence type="ECO:0000256" key="4">
    <source>
        <dbReference type="SAM" id="SignalP"/>
    </source>
</evidence>
<keyword evidence="6" id="KW-1185">Reference proteome</keyword>
<dbReference type="GO" id="GO:0031317">
    <property type="term" value="C:tripartite ATP-independent periplasmic transporter complex"/>
    <property type="evidence" value="ECO:0007669"/>
    <property type="project" value="InterPro"/>
</dbReference>
<dbReference type="InterPro" id="IPR026289">
    <property type="entry name" value="SBP_TakP-like"/>
</dbReference>
<dbReference type="KEGG" id="fer:FNB15_06730"/>
<dbReference type="PANTHER" id="PTHR33376:SF5">
    <property type="entry name" value="EXTRACYTOPLASMIC SOLUTE RECEPTOR PROTEIN"/>
    <property type="match status" value="1"/>
</dbReference>
<feature type="chain" id="PRO_5022194141" evidence="4">
    <location>
        <begin position="27"/>
        <end position="351"/>
    </location>
</feature>
<feature type="signal peptide" evidence="4">
    <location>
        <begin position="1"/>
        <end position="26"/>
    </location>
</feature>